<gene>
    <name evidence="1" type="ORF">MLD38_012578</name>
</gene>
<reference evidence="2" key="1">
    <citation type="journal article" date="2023" name="Front. Plant Sci.">
        <title>Chromosomal-level genome assembly of Melastoma candidum provides insights into trichome evolution.</title>
        <authorList>
            <person name="Zhong Y."/>
            <person name="Wu W."/>
            <person name="Sun C."/>
            <person name="Zou P."/>
            <person name="Liu Y."/>
            <person name="Dai S."/>
            <person name="Zhou R."/>
        </authorList>
    </citation>
    <scope>NUCLEOTIDE SEQUENCE [LARGE SCALE GENOMIC DNA]</scope>
</reference>
<dbReference type="Proteomes" id="UP001057402">
    <property type="component" value="Chromosome 4"/>
</dbReference>
<evidence type="ECO:0000313" key="1">
    <source>
        <dbReference type="EMBL" id="KAI4374599.1"/>
    </source>
</evidence>
<organism evidence="1 2">
    <name type="scientific">Melastoma candidum</name>
    <dbReference type="NCBI Taxonomy" id="119954"/>
    <lineage>
        <taxon>Eukaryota</taxon>
        <taxon>Viridiplantae</taxon>
        <taxon>Streptophyta</taxon>
        <taxon>Embryophyta</taxon>
        <taxon>Tracheophyta</taxon>
        <taxon>Spermatophyta</taxon>
        <taxon>Magnoliopsida</taxon>
        <taxon>eudicotyledons</taxon>
        <taxon>Gunneridae</taxon>
        <taxon>Pentapetalae</taxon>
        <taxon>rosids</taxon>
        <taxon>malvids</taxon>
        <taxon>Myrtales</taxon>
        <taxon>Melastomataceae</taxon>
        <taxon>Melastomatoideae</taxon>
        <taxon>Melastomateae</taxon>
        <taxon>Melastoma</taxon>
    </lineage>
</organism>
<keyword evidence="2" id="KW-1185">Reference proteome</keyword>
<sequence length="107" mass="12042">MFRHCFPWCPTLLRELSNCSKGILIFSGLSMLLHLYSGALSLPTLLGFSLLSVLCLGASSLLSQRLLLLEDDLSTNAMNFLRCRMYSGYSSKLQWFPPLSHRGSYFS</sequence>
<evidence type="ECO:0000313" key="2">
    <source>
        <dbReference type="Proteomes" id="UP001057402"/>
    </source>
</evidence>
<accession>A0ACB9RAF0</accession>
<protein>
    <submittedName>
        <fullName evidence="1">Uncharacterized protein</fullName>
    </submittedName>
</protein>
<comment type="caution">
    <text evidence="1">The sequence shown here is derived from an EMBL/GenBank/DDBJ whole genome shotgun (WGS) entry which is preliminary data.</text>
</comment>
<dbReference type="EMBL" id="CM042883">
    <property type="protein sequence ID" value="KAI4374599.1"/>
    <property type="molecule type" value="Genomic_DNA"/>
</dbReference>
<proteinExistence type="predicted"/>
<name>A0ACB9RAF0_9MYRT</name>